<keyword evidence="3" id="KW-1185">Reference proteome</keyword>
<name>A0ABU6P3Y5_9BACI</name>
<organism evidence="2 3">
    <name type="scientific">Metabacillus fastidiosus</name>
    <dbReference type="NCBI Taxonomy" id="1458"/>
    <lineage>
        <taxon>Bacteria</taxon>
        <taxon>Bacillati</taxon>
        <taxon>Bacillota</taxon>
        <taxon>Bacilli</taxon>
        <taxon>Bacillales</taxon>
        <taxon>Bacillaceae</taxon>
        <taxon>Metabacillus</taxon>
    </lineage>
</organism>
<sequence length="293" mass="34380">MLGVGWIRKRTVEERMVTNTAFAALTILDFYNERLKIEEYRGNLRELLNTCLEIAGENKFTKLIIKVKSADQLLLLESGFTLEAVIKNYFYTEHAYIYCKYLNEIRRTTSKWIDEDRLIENVKALEISPLKDISASFHIRKAVIDDCLSLSNLYKEIFDIYPVPITDPSYIEKTMKEGTIYYCIEHENKIISAASAEINDKHCNAEITDCATLPPYRKYQFMQHLITALEEELRKKHIFSAYSIARAPSFGMNKVFYQLHYTYTGRLINNCYIYEELENMNVWCKDLSRNKTL</sequence>
<comment type="caution">
    <text evidence="2">The sequence shown here is derived from an EMBL/GenBank/DDBJ whole genome shotgun (WGS) entry which is preliminary data.</text>
</comment>
<evidence type="ECO:0000259" key="1">
    <source>
        <dbReference type="PROSITE" id="PS51186"/>
    </source>
</evidence>
<dbReference type="NCBIfam" id="TIGR03827">
    <property type="entry name" value="GNAT_ablB"/>
    <property type="match status" value="1"/>
</dbReference>
<dbReference type="Gene3D" id="3.40.630.30">
    <property type="match status" value="1"/>
</dbReference>
<feature type="domain" description="N-acetyltransferase" evidence="1">
    <location>
        <begin position="137"/>
        <end position="278"/>
    </location>
</feature>
<evidence type="ECO:0000313" key="2">
    <source>
        <dbReference type="EMBL" id="MED4404060.1"/>
    </source>
</evidence>
<dbReference type="EMBL" id="JARTFS010000023">
    <property type="protein sequence ID" value="MED4404060.1"/>
    <property type="molecule type" value="Genomic_DNA"/>
</dbReference>
<dbReference type="SUPFAM" id="SSF55729">
    <property type="entry name" value="Acyl-CoA N-acyltransferases (Nat)"/>
    <property type="match status" value="1"/>
</dbReference>
<dbReference type="PROSITE" id="PS51186">
    <property type="entry name" value="GNAT"/>
    <property type="match status" value="1"/>
</dbReference>
<dbReference type="Pfam" id="PF00583">
    <property type="entry name" value="Acetyltransf_1"/>
    <property type="match status" value="1"/>
</dbReference>
<evidence type="ECO:0000313" key="3">
    <source>
        <dbReference type="Proteomes" id="UP001342826"/>
    </source>
</evidence>
<gene>
    <name evidence="2" type="primary">ablB</name>
    <name evidence="2" type="ORF">P9271_22500</name>
</gene>
<accession>A0ABU6P3Y5</accession>
<protein>
    <submittedName>
        <fullName evidence="2">Beta-lysine N-acetyltransferase</fullName>
    </submittedName>
</protein>
<dbReference type="InterPro" id="IPR022525">
    <property type="entry name" value="GNAT_AblB"/>
</dbReference>
<dbReference type="InterPro" id="IPR000182">
    <property type="entry name" value="GNAT_dom"/>
</dbReference>
<reference evidence="2 3" key="1">
    <citation type="submission" date="2023-03" db="EMBL/GenBank/DDBJ databases">
        <title>Bacillus Genome Sequencing.</title>
        <authorList>
            <person name="Dunlap C."/>
        </authorList>
    </citation>
    <scope>NUCLEOTIDE SEQUENCE [LARGE SCALE GENOMIC DNA]</scope>
    <source>
        <strain evidence="2 3">NRS-1717</strain>
    </source>
</reference>
<proteinExistence type="predicted"/>
<dbReference type="RefSeq" id="WP_328015971.1">
    <property type="nucleotide sequence ID" value="NZ_JARTFS010000023.1"/>
</dbReference>
<dbReference type="Proteomes" id="UP001342826">
    <property type="component" value="Unassembled WGS sequence"/>
</dbReference>
<dbReference type="InterPro" id="IPR016181">
    <property type="entry name" value="Acyl_CoA_acyltransferase"/>
</dbReference>